<evidence type="ECO:0000313" key="1">
    <source>
        <dbReference type="EMBL" id="BDS07397.1"/>
    </source>
</evidence>
<dbReference type="KEGG" id="osu:NT6N_24370"/>
<name>A0AAT9FNA9_9BACT</name>
<dbReference type="EMBL" id="AP026866">
    <property type="protein sequence ID" value="BDS07397.1"/>
    <property type="molecule type" value="Genomic_DNA"/>
</dbReference>
<gene>
    <name evidence="1" type="ORF">NT6N_24370</name>
</gene>
<protein>
    <submittedName>
        <fullName evidence="1">Uncharacterized protein</fullName>
    </submittedName>
</protein>
<organism evidence="1">
    <name type="scientific">Oceaniferula spumae</name>
    <dbReference type="NCBI Taxonomy" id="2979115"/>
    <lineage>
        <taxon>Bacteria</taxon>
        <taxon>Pseudomonadati</taxon>
        <taxon>Verrucomicrobiota</taxon>
        <taxon>Verrucomicrobiia</taxon>
        <taxon>Verrucomicrobiales</taxon>
        <taxon>Verrucomicrobiaceae</taxon>
        <taxon>Oceaniferula</taxon>
    </lineage>
</organism>
<accession>A0AAT9FNA9</accession>
<sequence>MMLFVGCSKSQPQKTISLDYFEEQMFSYTRANGWICWSAGLSGYEFRKENCIFTIELERAESPGRAKIIRVDYVDGDKASELFLRNILTSVDGADEVLTVTHNNKTEQGASSDR</sequence>
<dbReference type="AlphaFoldDB" id="A0AAT9FNA9"/>
<reference evidence="1" key="1">
    <citation type="submission" date="2024-07" db="EMBL/GenBank/DDBJ databases">
        <title>Complete genome sequence of Verrucomicrobiaceae bacterium NT6N.</title>
        <authorList>
            <person name="Huang C."/>
            <person name="Takami H."/>
            <person name="Hamasaki K."/>
        </authorList>
    </citation>
    <scope>NUCLEOTIDE SEQUENCE</scope>
    <source>
        <strain evidence="1">NT6N</strain>
    </source>
</reference>
<proteinExistence type="predicted"/>